<sequence length="909" mass="98671">MLKTASEVLGLGPDDALHVAESLYLKGVLSYPRTETDRYPENFDLHQTVQTLAVAQQLPWSEAAGGLLRTGIAAPREDGHDVGDHPPITPVKAATQSQCGSEAGWALYELVCRHFLASVSPDAALQEAEVAFVLGPARFVAASRRVPMNKGDAVTVQRTVLSRHLTAPPKHLTESELLALMDQHGIGVPGKSGGAGGSNDLPPITVDMAIDTWMLVLGLLNIDEEVGHTFLPQSTMVNIGETFVNHTLADRQMLMLAMHRLVLHLLSAMAEAVQNAMQHPRGGDRDMVTVAVEDEEDDDTMWMQLPPVNDWWPLLNRFMAELDQHVKTSQRCMSEWLLGWLSHRCTDERRGYLLGHMTGRTADLTAVLVTYSGSQCSEEWARCSDDEVRWCMTWAQQLQHHLELHPGSRQARGLAPQRAPVMLSPVPIPDALLFDEDLPVQTLHGGLPAHQLDRALEVESSGQDPSQLDHDQAVMDYLAGLRTPTSQQPSHKTRAVMVELSSSSTDAPARVIRLPVPAEGELSLTLRVWTEAEVDQDGIATRLVEAAPDATSGNNAVDVPTAPHPVEPTQAFTGLVGPALVQALASMQPFDEDFIVAQYGWDLLRDVQVCRALVREGTQLDDSLQSREENADEHDPVGLSSAGDSDVVVSTEGAASGMLRPSQEENASSGASIFDQGDPARTDASMASHVGNVQKRKYVQLNEATREMIPSELGLALCHAYMLIDPELVLPTVRASIENACARVARGEARKEAVVQQSLRTFLGKFYGFARQIDRVPLMLAVAHSLSRSAGGGPQGGAAGESLRLWREASSGFLQSMLRVPLAFFDPRYTASRALLRHRDEAMVSNSATAGAFNIDEIMVDSPAVRHVQEALEELGFVATEAPAQQRRVELRPRDGAQEGGGGGRGGLT</sequence>
<dbReference type="EMBL" id="LSRX01001109">
    <property type="protein sequence ID" value="OLP83542.1"/>
    <property type="molecule type" value="Genomic_DNA"/>
</dbReference>
<dbReference type="OrthoDB" id="438500at2759"/>
<feature type="region of interest" description="Disordered" evidence="5">
    <location>
        <begin position="620"/>
        <end position="682"/>
    </location>
</feature>
<dbReference type="InterPro" id="IPR023406">
    <property type="entry name" value="Topo_IA_AS"/>
</dbReference>
<comment type="function">
    <text evidence="4">Introduces a single-strand break via transesterification at a target site in duplex DNA. Releases the supercoiling and torsional tension of DNA introduced during the DNA replication and transcription by transiently cleaving and rejoining one strand of the DNA duplex. The scissile phosphodiester is attacked by the catalytic tyrosine of the enzyme, resulting in the formation of a DNA-(5'-phosphotyrosyl)-enzyme intermediate and the expulsion of a 3'-OH DNA strand.</text>
</comment>
<dbReference type="InterPro" id="IPR013497">
    <property type="entry name" value="Topo_IA_cen"/>
</dbReference>
<dbReference type="InterPro" id="IPR023405">
    <property type="entry name" value="Topo_IA_core_domain"/>
</dbReference>
<dbReference type="Gene3D" id="2.70.20.10">
    <property type="entry name" value="Topoisomerase I, domain 3"/>
    <property type="match status" value="2"/>
</dbReference>
<comment type="caution">
    <text evidence="7">The sequence shown here is derived from an EMBL/GenBank/DDBJ whole genome shotgun (WGS) entry which is preliminary data.</text>
</comment>
<dbReference type="GO" id="GO:0006265">
    <property type="term" value="P:DNA topological change"/>
    <property type="evidence" value="ECO:0007669"/>
    <property type="project" value="InterPro"/>
</dbReference>
<evidence type="ECO:0000313" key="7">
    <source>
        <dbReference type="EMBL" id="OLP83542.1"/>
    </source>
</evidence>
<evidence type="ECO:0000256" key="4">
    <source>
        <dbReference type="RuleBase" id="RU362092"/>
    </source>
</evidence>
<dbReference type="Gene3D" id="1.10.290.10">
    <property type="entry name" value="Topoisomerase I, domain 4"/>
    <property type="match status" value="1"/>
</dbReference>
<dbReference type="PANTHER" id="PTHR11390">
    <property type="entry name" value="PROKARYOTIC DNA TOPOISOMERASE"/>
    <property type="match status" value="1"/>
</dbReference>
<dbReference type="InterPro" id="IPR013825">
    <property type="entry name" value="Topo_IA_cen_sub2"/>
</dbReference>
<dbReference type="PROSITE" id="PS00396">
    <property type="entry name" value="TOPO_IA_1"/>
    <property type="match status" value="1"/>
</dbReference>
<evidence type="ECO:0000256" key="5">
    <source>
        <dbReference type="SAM" id="MobiDB-lite"/>
    </source>
</evidence>
<dbReference type="GO" id="GO:0006281">
    <property type="term" value="P:DNA repair"/>
    <property type="evidence" value="ECO:0007669"/>
    <property type="project" value="TreeGrafter"/>
</dbReference>
<keyword evidence="3 4" id="KW-0413">Isomerase</keyword>
<evidence type="ECO:0000313" key="8">
    <source>
        <dbReference type="Proteomes" id="UP000186817"/>
    </source>
</evidence>
<dbReference type="GO" id="GO:0003917">
    <property type="term" value="F:DNA topoisomerase type I (single strand cut, ATP-independent) activity"/>
    <property type="evidence" value="ECO:0007669"/>
    <property type="project" value="UniProtKB-EC"/>
</dbReference>
<comment type="similarity">
    <text evidence="4">Belongs to the type IA topoisomerase family.</text>
</comment>
<evidence type="ECO:0000259" key="6">
    <source>
        <dbReference type="PROSITE" id="PS52039"/>
    </source>
</evidence>
<dbReference type="SUPFAM" id="SSF56712">
    <property type="entry name" value="Prokaryotic type I DNA topoisomerase"/>
    <property type="match status" value="2"/>
</dbReference>
<dbReference type="SMART" id="SM00437">
    <property type="entry name" value="TOP1Ac"/>
    <property type="match status" value="1"/>
</dbReference>
<gene>
    <name evidence="7" type="primary">Top3b</name>
    <name evidence="7" type="ORF">AK812_SmicGene35681</name>
</gene>
<dbReference type="Pfam" id="PF01131">
    <property type="entry name" value="Topoisom_bac"/>
    <property type="match status" value="2"/>
</dbReference>
<feature type="compositionally biased region" description="Basic and acidic residues" evidence="5">
    <location>
        <begin position="624"/>
        <end position="636"/>
    </location>
</feature>
<organism evidence="7 8">
    <name type="scientific">Symbiodinium microadriaticum</name>
    <name type="common">Dinoflagellate</name>
    <name type="synonym">Zooxanthella microadriatica</name>
    <dbReference type="NCBI Taxonomy" id="2951"/>
    <lineage>
        <taxon>Eukaryota</taxon>
        <taxon>Sar</taxon>
        <taxon>Alveolata</taxon>
        <taxon>Dinophyceae</taxon>
        <taxon>Suessiales</taxon>
        <taxon>Symbiodiniaceae</taxon>
        <taxon>Symbiodinium</taxon>
    </lineage>
</organism>
<dbReference type="InterPro" id="IPR003602">
    <property type="entry name" value="Topo_IA_DNA-bd_dom"/>
</dbReference>
<keyword evidence="8" id="KW-1185">Reference proteome</keyword>
<comment type="catalytic activity">
    <reaction evidence="4">
        <text>ATP-independent breakage of single-stranded DNA, followed by passage and rejoining.</text>
        <dbReference type="EC" id="5.6.2.1"/>
    </reaction>
</comment>
<dbReference type="Gene3D" id="1.10.460.10">
    <property type="entry name" value="Topoisomerase I, domain 2"/>
    <property type="match status" value="2"/>
</dbReference>
<dbReference type="InterPro" id="IPR013826">
    <property type="entry name" value="Topo_IA_cen_sub3"/>
</dbReference>
<protein>
    <recommendedName>
        <fullName evidence="4">DNA topoisomerase</fullName>
        <ecNumber evidence="4">5.6.2.1</ecNumber>
    </recommendedName>
</protein>
<accession>A0A1Q9CKT6</accession>
<dbReference type="PANTHER" id="PTHR11390:SF20">
    <property type="entry name" value="DNA TOPOISOMERASE 3-BETA-1"/>
    <property type="match status" value="1"/>
</dbReference>
<dbReference type="GO" id="GO:0005634">
    <property type="term" value="C:nucleus"/>
    <property type="evidence" value="ECO:0007669"/>
    <property type="project" value="TreeGrafter"/>
</dbReference>
<dbReference type="GO" id="GO:0003677">
    <property type="term" value="F:DNA binding"/>
    <property type="evidence" value="ECO:0007669"/>
    <property type="project" value="UniProtKB-KW"/>
</dbReference>
<dbReference type="GO" id="GO:0006310">
    <property type="term" value="P:DNA recombination"/>
    <property type="evidence" value="ECO:0007669"/>
    <property type="project" value="TreeGrafter"/>
</dbReference>
<keyword evidence="1 4" id="KW-0799">Topoisomerase</keyword>
<name>A0A1Q9CKT6_SYMMI</name>
<dbReference type="InterPro" id="IPR013824">
    <property type="entry name" value="Topo_IA_cen_sub1"/>
</dbReference>
<evidence type="ECO:0000256" key="2">
    <source>
        <dbReference type="ARBA" id="ARBA00023125"/>
    </source>
</evidence>
<reference evidence="7 8" key="1">
    <citation type="submission" date="2016-02" db="EMBL/GenBank/DDBJ databases">
        <title>Genome analysis of coral dinoflagellate symbionts highlights evolutionary adaptations to a symbiotic lifestyle.</title>
        <authorList>
            <person name="Aranda M."/>
            <person name="Li Y."/>
            <person name="Liew Y.J."/>
            <person name="Baumgarten S."/>
            <person name="Simakov O."/>
            <person name="Wilson M."/>
            <person name="Piel J."/>
            <person name="Ashoor H."/>
            <person name="Bougouffa S."/>
            <person name="Bajic V.B."/>
            <person name="Ryu T."/>
            <person name="Ravasi T."/>
            <person name="Bayer T."/>
            <person name="Micklem G."/>
            <person name="Kim H."/>
            <person name="Bhak J."/>
            <person name="Lajeunesse T.C."/>
            <person name="Voolstra C.R."/>
        </authorList>
    </citation>
    <scope>NUCLEOTIDE SEQUENCE [LARGE SCALE GENOMIC DNA]</scope>
    <source>
        <strain evidence="7 8">CCMP2467</strain>
    </source>
</reference>
<feature type="compositionally biased region" description="Gly residues" evidence="5">
    <location>
        <begin position="898"/>
        <end position="909"/>
    </location>
</feature>
<keyword evidence="2 4" id="KW-0238">DNA-binding</keyword>
<evidence type="ECO:0000256" key="1">
    <source>
        <dbReference type="ARBA" id="ARBA00023029"/>
    </source>
</evidence>
<feature type="domain" description="Topo IA-type catalytic" evidence="6">
    <location>
        <begin position="1"/>
        <end position="301"/>
    </location>
</feature>
<dbReference type="Proteomes" id="UP000186817">
    <property type="component" value="Unassembled WGS sequence"/>
</dbReference>
<feature type="region of interest" description="Disordered" evidence="5">
    <location>
        <begin position="883"/>
        <end position="909"/>
    </location>
</feature>
<dbReference type="AlphaFoldDB" id="A0A1Q9CKT6"/>
<evidence type="ECO:0000256" key="3">
    <source>
        <dbReference type="ARBA" id="ARBA00023235"/>
    </source>
</evidence>
<dbReference type="PROSITE" id="PS52039">
    <property type="entry name" value="TOPO_IA_2"/>
    <property type="match status" value="1"/>
</dbReference>
<dbReference type="EC" id="5.6.2.1" evidence="4"/>
<feature type="compositionally biased region" description="Basic and acidic residues" evidence="5">
    <location>
        <begin position="887"/>
        <end position="897"/>
    </location>
</feature>
<dbReference type="InterPro" id="IPR000380">
    <property type="entry name" value="Topo_IA"/>
</dbReference>
<proteinExistence type="inferred from homology"/>